<reference evidence="3" key="1">
    <citation type="journal article" date="2019" name="Int. J. Syst. Evol. Microbiol.">
        <title>The Global Catalogue of Microorganisms (GCM) 10K type strain sequencing project: providing services to taxonomists for standard genome sequencing and annotation.</title>
        <authorList>
            <consortium name="The Broad Institute Genomics Platform"/>
            <consortium name="The Broad Institute Genome Sequencing Center for Infectious Disease"/>
            <person name="Wu L."/>
            <person name="Ma J."/>
        </authorList>
    </citation>
    <scope>NUCLEOTIDE SEQUENCE [LARGE SCALE GENOMIC DNA]</scope>
    <source>
        <strain evidence="3">JCM 11496</strain>
    </source>
</reference>
<organism evidence="2 3">
    <name type="scientific">Arthrobacter flavus</name>
    <dbReference type="NCBI Taxonomy" id="95172"/>
    <lineage>
        <taxon>Bacteria</taxon>
        <taxon>Bacillati</taxon>
        <taxon>Actinomycetota</taxon>
        <taxon>Actinomycetes</taxon>
        <taxon>Micrococcales</taxon>
        <taxon>Micrococcaceae</taxon>
        <taxon>Arthrobacter</taxon>
    </lineage>
</organism>
<evidence type="ECO:0000313" key="3">
    <source>
        <dbReference type="Proteomes" id="UP001597307"/>
    </source>
</evidence>
<evidence type="ECO:0000313" key="2">
    <source>
        <dbReference type="EMBL" id="MFD1845434.1"/>
    </source>
</evidence>
<proteinExistence type="predicted"/>
<gene>
    <name evidence="2" type="ORF">ACFSFX_02345</name>
</gene>
<name>A0ABW4Q2I6_9MICC</name>
<dbReference type="RefSeq" id="WP_343877644.1">
    <property type="nucleotide sequence ID" value="NZ_BAAAIJ010000007.1"/>
</dbReference>
<feature type="region of interest" description="Disordered" evidence="1">
    <location>
        <begin position="1"/>
        <end position="121"/>
    </location>
</feature>
<accession>A0ABW4Q2I6</accession>
<sequence>MSEQANDGRDVNPNEGGGATSDENYRGDAGDQANDLRFSEEQQLINSQAKGEFPDSESEHLEPIPGGGYTGAQKEKETEGGYTGDQDPEKEGEYTDVEEDPADGTGPQGEYTDSDTEGGTR</sequence>
<protein>
    <submittedName>
        <fullName evidence="2">Uncharacterized protein</fullName>
    </submittedName>
</protein>
<dbReference type="EMBL" id="JBHUGA010000006">
    <property type="protein sequence ID" value="MFD1845434.1"/>
    <property type="molecule type" value="Genomic_DNA"/>
</dbReference>
<comment type="caution">
    <text evidence="2">The sequence shown here is derived from an EMBL/GenBank/DDBJ whole genome shotgun (WGS) entry which is preliminary data.</text>
</comment>
<feature type="compositionally biased region" description="Basic and acidic residues" evidence="1">
    <location>
        <begin position="1"/>
        <end position="12"/>
    </location>
</feature>
<keyword evidence="3" id="KW-1185">Reference proteome</keyword>
<feature type="compositionally biased region" description="Acidic residues" evidence="1">
    <location>
        <begin position="112"/>
        <end position="121"/>
    </location>
</feature>
<evidence type="ECO:0000256" key="1">
    <source>
        <dbReference type="SAM" id="MobiDB-lite"/>
    </source>
</evidence>
<dbReference type="Proteomes" id="UP001597307">
    <property type="component" value="Unassembled WGS sequence"/>
</dbReference>